<evidence type="ECO:0000256" key="1">
    <source>
        <dbReference type="ARBA" id="ARBA00008390"/>
    </source>
</evidence>
<protein>
    <recommendedName>
        <fullName evidence="4">Lipocalin/cytosolic fatty-acid binding domain-containing protein</fullName>
    </recommendedName>
</protein>
<evidence type="ECO:0008006" key="4">
    <source>
        <dbReference type="Google" id="ProtNLM"/>
    </source>
</evidence>
<accession>A0A553MTU4</accession>
<dbReference type="SUPFAM" id="SSF50814">
    <property type="entry name" value="Lipocalins"/>
    <property type="match status" value="1"/>
</dbReference>
<organism evidence="2 3">
    <name type="scientific">Danionella cerebrum</name>
    <dbReference type="NCBI Taxonomy" id="2873325"/>
    <lineage>
        <taxon>Eukaryota</taxon>
        <taxon>Metazoa</taxon>
        <taxon>Chordata</taxon>
        <taxon>Craniata</taxon>
        <taxon>Vertebrata</taxon>
        <taxon>Euteleostomi</taxon>
        <taxon>Actinopterygii</taxon>
        <taxon>Neopterygii</taxon>
        <taxon>Teleostei</taxon>
        <taxon>Ostariophysi</taxon>
        <taxon>Cypriniformes</taxon>
        <taxon>Danionidae</taxon>
        <taxon>Danioninae</taxon>
        <taxon>Danionella</taxon>
    </lineage>
</organism>
<dbReference type="Gene3D" id="2.40.128.20">
    <property type="match status" value="1"/>
</dbReference>
<dbReference type="AlphaFoldDB" id="A0A553MTU4"/>
<name>A0A553MTU4_9TELE</name>
<comment type="caution">
    <text evidence="2">The sequence shown here is derived from an EMBL/GenBank/DDBJ whole genome shotgun (WGS) entry which is preliminary data.</text>
</comment>
<evidence type="ECO:0000313" key="3">
    <source>
        <dbReference type="Proteomes" id="UP000316079"/>
    </source>
</evidence>
<dbReference type="InterPro" id="IPR031259">
    <property type="entry name" value="ILBP"/>
</dbReference>
<keyword evidence="3" id="KW-1185">Reference proteome</keyword>
<dbReference type="EMBL" id="SRMA01027276">
    <property type="protein sequence ID" value="TRY56596.1"/>
    <property type="molecule type" value="Genomic_DNA"/>
</dbReference>
<gene>
    <name evidence="2" type="ORF">DNTS_008419</name>
</gene>
<dbReference type="Proteomes" id="UP000316079">
    <property type="component" value="Unassembled WGS sequence"/>
</dbReference>
<reference evidence="2 3" key="1">
    <citation type="journal article" date="2019" name="Sci. Data">
        <title>Hybrid genome assembly and annotation of Danionella translucida.</title>
        <authorList>
            <person name="Kadobianskyi M."/>
            <person name="Schulze L."/>
            <person name="Schuelke M."/>
            <person name="Judkewitz B."/>
        </authorList>
    </citation>
    <scope>NUCLEOTIDE SEQUENCE [LARGE SCALE GENOMIC DNA]</scope>
    <source>
        <strain evidence="2 3">Bolton</strain>
    </source>
</reference>
<dbReference type="Pfam" id="PF14651">
    <property type="entry name" value="Lipocalin_7"/>
    <property type="match status" value="1"/>
</dbReference>
<dbReference type="GO" id="GO:0008289">
    <property type="term" value="F:lipid binding"/>
    <property type="evidence" value="ECO:0007669"/>
    <property type="project" value="InterPro"/>
</dbReference>
<dbReference type="PANTHER" id="PTHR11955">
    <property type="entry name" value="FATTY ACID BINDING PROTEIN"/>
    <property type="match status" value="1"/>
</dbReference>
<dbReference type="InterPro" id="IPR012674">
    <property type="entry name" value="Calycin"/>
</dbReference>
<comment type="similarity">
    <text evidence="1">Belongs to the calycin superfamily. Fatty-acid binding protein (FABP) family.</text>
</comment>
<proteinExistence type="inferred from homology"/>
<sequence>MIGVAELQQLKHCEEIVLIPACALRFRGSVLCLHALANSEQMYVKGKMHTQSGAPALFIKLVNDVKPVTTIEQNGDEFSISVKTALKSTRNSFIIGQESEFHTPDGGRIKATARLLGGKIVIEAEKFTHVRELLDGQMIETISAGDETLIRRSRRL</sequence>
<evidence type="ECO:0000313" key="2">
    <source>
        <dbReference type="EMBL" id="TRY56596.1"/>
    </source>
</evidence>